<accession>A0ABS6S4I8</accession>
<dbReference type="InterPro" id="IPR045761">
    <property type="entry name" value="ODP_dom"/>
</dbReference>
<dbReference type="InterPro" id="IPR036866">
    <property type="entry name" value="RibonucZ/Hydroxyglut_hydro"/>
</dbReference>
<dbReference type="PANTHER" id="PTHR43041:SF1">
    <property type="entry name" value="METALLO-BETA-LACTAMASE DOMAIN-CONTAINING PROTEIN"/>
    <property type="match status" value="1"/>
</dbReference>
<evidence type="ECO:0000313" key="3">
    <source>
        <dbReference type="Proteomes" id="UP001196980"/>
    </source>
</evidence>
<proteinExistence type="predicted"/>
<sequence>MLNLGAEHYSHAIQIADRVWWVGHYLDGDTFQCHPYLIENADQSVLIDPGSHLTFKQTLQKIEEVIPFKNIRYFICHHQDPDITAVLPDIDKLISRTDAVIVSHWRAVALLKHYDLKTPFWLVEEHDWNLDIGGRLLQFVYTPYLHFPGAFVTFDTKDGVLFSSD</sequence>
<dbReference type="EMBL" id="JABXWD010000799">
    <property type="protein sequence ID" value="MBV6343768.1"/>
    <property type="molecule type" value="Genomic_DNA"/>
</dbReference>
<dbReference type="Proteomes" id="UP001196980">
    <property type="component" value="Unassembled WGS sequence"/>
</dbReference>
<dbReference type="SUPFAM" id="SSF56281">
    <property type="entry name" value="Metallo-hydrolase/oxidoreductase"/>
    <property type="match status" value="1"/>
</dbReference>
<organism evidence="2 3">
    <name type="scientific">Candidatus Magnetobacterium casense</name>
    <dbReference type="NCBI Taxonomy" id="1455061"/>
    <lineage>
        <taxon>Bacteria</taxon>
        <taxon>Pseudomonadati</taxon>
        <taxon>Nitrospirota</taxon>
        <taxon>Thermodesulfovibrionia</taxon>
        <taxon>Thermodesulfovibrionales</taxon>
        <taxon>Candidatus Magnetobacteriaceae</taxon>
        <taxon>Candidatus Magnetobacterium</taxon>
    </lineage>
</organism>
<evidence type="ECO:0000259" key="1">
    <source>
        <dbReference type="Pfam" id="PF19583"/>
    </source>
</evidence>
<keyword evidence="3" id="KW-1185">Reference proteome</keyword>
<feature type="domain" description="ODP" evidence="1">
    <location>
        <begin position="31"/>
        <end position="165"/>
    </location>
</feature>
<protein>
    <submittedName>
        <fullName evidence="2">MBL fold metallo-hydrolase</fullName>
    </submittedName>
</protein>
<gene>
    <name evidence="2" type="ORF">HWQ67_19555</name>
</gene>
<evidence type="ECO:0000313" key="2">
    <source>
        <dbReference type="EMBL" id="MBV6343768.1"/>
    </source>
</evidence>
<dbReference type="Gene3D" id="3.60.15.10">
    <property type="entry name" value="Ribonuclease Z/Hydroxyacylglutathione hydrolase-like"/>
    <property type="match status" value="1"/>
</dbReference>
<feature type="non-terminal residue" evidence="2">
    <location>
        <position position="165"/>
    </location>
</feature>
<dbReference type="PANTHER" id="PTHR43041">
    <property type="entry name" value="HYDROLASE, METALLO-BETA-LACTAMASE SUPERFAMILY"/>
    <property type="match status" value="1"/>
</dbReference>
<dbReference type="Pfam" id="PF19583">
    <property type="entry name" value="ODP"/>
    <property type="match status" value="1"/>
</dbReference>
<comment type="caution">
    <text evidence="2">The sequence shown here is derived from an EMBL/GenBank/DDBJ whole genome shotgun (WGS) entry which is preliminary data.</text>
</comment>
<reference evidence="2 3" key="1">
    <citation type="journal article" date="2020" name="J Geophys Res Biogeosci">
        <title>Magnetotaxis as an Adaptation to Enable Bacterial Shuttling of Microbial Sulfur and Sulfur Cycling Across Aquatic Oxic#Anoxic Interfaces.</title>
        <authorList>
            <person name="Li J."/>
            <person name="Liu P."/>
            <person name="Wang J."/>
            <person name="Roberts A.P."/>
            <person name="Pan Y."/>
        </authorList>
    </citation>
    <scope>NUCLEOTIDE SEQUENCE [LARGE SCALE GENOMIC DNA]</scope>
    <source>
        <strain evidence="2 3">MYR-1_YQ</strain>
    </source>
</reference>
<name>A0ABS6S4I8_9BACT</name>